<evidence type="ECO:0000259" key="2">
    <source>
        <dbReference type="Pfam" id="PF04069"/>
    </source>
</evidence>
<feature type="domain" description="ABC-type glycine betaine transport system substrate-binding" evidence="2">
    <location>
        <begin position="14"/>
        <end position="176"/>
    </location>
</feature>
<dbReference type="GO" id="GO:0022857">
    <property type="term" value="F:transmembrane transporter activity"/>
    <property type="evidence" value="ECO:0007669"/>
    <property type="project" value="InterPro"/>
</dbReference>
<dbReference type="EMBL" id="JAEIJD010000011">
    <property type="protein sequence ID" value="MBI6630664.1"/>
    <property type="molecule type" value="Genomic_DNA"/>
</dbReference>
<evidence type="ECO:0000313" key="3">
    <source>
        <dbReference type="EMBL" id="MBI6630664.1"/>
    </source>
</evidence>
<comment type="caution">
    <text evidence="3">The sequence shown here is derived from an EMBL/GenBank/DDBJ whole genome shotgun (WGS) entry which is preliminary data.</text>
</comment>
<organism evidence="3 4">
    <name type="scientific">Pontibaca salina</name>
    <dbReference type="NCBI Taxonomy" id="2795731"/>
    <lineage>
        <taxon>Bacteria</taxon>
        <taxon>Pseudomonadati</taxon>
        <taxon>Pseudomonadota</taxon>
        <taxon>Alphaproteobacteria</taxon>
        <taxon>Rhodobacterales</taxon>
        <taxon>Roseobacteraceae</taxon>
        <taxon>Pontibaca</taxon>
    </lineage>
</organism>
<feature type="compositionally biased region" description="Basic and acidic residues" evidence="1">
    <location>
        <begin position="1"/>
        <end position="17"/>
    </location>
</feature>
<sequence length="198" mass="22050">MQDHEKQDLPDETHDIGGNRFHNTPLGWTSRIMNTNNGRALGLEAAEIVTFEHGSAETLNASLAAAYGAGDPWFGYYRAPTEVMGKYDRTEVRFAELDLAVNAANMAEDRPDPQASAYPPGKVLTVATRDFVDREPEIAALMSKLHCNTDEMSALLAWKEAHNATNEEAAVHFLQNNPEQWADWLNDEARGRLVKLLQ</sequence>
<dbReference type="SUPFAM" id="SSF53850">
    <property type="entry name" value="Periplasmic binding protein-like II"/>
    <property type="match status" value="1"/>
</dbReference>
<protein>
    <recommendedName>
        <fullName evidence="2">ABC-type glycine betaine transport system substrate-binding domain-containing protein</fullName>
    </recommendedName>
</protein>
<feature type="region of interest" description="Disordered" evidence="1">
    <location>
        <begin position="1"/>
        <end position="22"/>
    </location>
</feature>
<dbReference type="AlphaFoldDB" id="A0A934HLZ0"/>
<reference evidence="3" key="1">
    <citation type="submission" date="2020-12" db="EMBL/GenBank/DDBJ databases">
        <title>Pontibaca salina gen. nov., sp. nov., isolated from marine sediment.</title>
        <authorList>
            <person name="Bo J."/>
            <person name="Wang S."/>
            <person name="Song X."/>
            <person name="Du Z."/>
        </authorList>
    </citation>
    <scope>NUCLEOTIDE SEQUENCE</scope>
    <source>
        <strain evidence="3">S1109L</strain>
    </source>
</reference>
<accession>A0A934HLZ0</accession>
<dbReference type="InterPro" id="IPR007210">
    <property type="entry name" value="ABC_Gly_betaine_transp_sub-bd"/>
</dbReference>
<dbReference type="RefSeq" id="WP_198686682.1">
    <property type="nucleotide sequence ID" value="NZ_JAEIJD010000011.1"/>
</dbReference>
<evidence type="ECO:0000313" key="4">
    <source>
        <dbReference type="Proteomes" id="UP000613255"/>
    </source>
</evidence>
<gene>
    <name evidence="3" type="ORF">JAO82_12325</name>
</gene>
<proteinExistence type="predicted"/>
<name>A0A934HLZ0_9RHOB</name>
<dbReference type="GO" id="GO:0043190">
    <property type="term" value="C:ATP-binding cassette (ABC) transporter complex"/>
    <property type="evidence" value="ECO:0007669"/>
    <property type="project" value="InterPro"/>
</dbReference>
<dbReference type="Pfam" id="PF04069">
    <property type="entry name" value="OpuAC"/>
    <property type="match status" value="1"/>
</dbReference>
<evidence type="ECO:0000256" key="1">
    <source>
        <dbReference type="SAM" id="MobiDB-lite"/>
    </source>
</evidence>
<dbReference type="Gene3D" id="3.10.105.10">
    <property type="entry name" value="Dipeptide-binding Protein, Domain 3"/>
    <property type="match status" value="1"/>
</dbReference>
<dbReference type="Proteomes" id="UP000613255">
    <property type="component" value="Unassembled WGS sequence"/>
</dbReference>
<dbReference type="Gene3D" id="3.40.190.100">
    <property type="entry name" value="Glycine betaine-binding periplasmic protein, domain 2"/>
    <property type="match status" value="1"/>
</dbReference>
<keyword evidence="4" id="KW-1185">Reference proteome</keyword>